<feature type="transmembrane region" description="Helical" evidence="7">
    <location>
        <begin position="187"/>
        <end position="212"/>
    </location>
</feature>
<keyword evidence="3 7" id="KW-0812">Transmembrane</keyword>
<dbReference type="CDD" id="cd17326">
    <property type="entry name" value="MFS_MFSD8"/>
    <property type="match status" value="1"/>
</dbReference>
<keyword evidence="2" id="KW-0813">Transport</keyword>
<dbReference type="PANTHER" id="PTHR23510:SF3">
    <property type="entry name" value="MAJOR FACILITATOR SUPERFAMILY DOMAIN-CONTAINING PROTEIN 8"/>
    <property type="match status" value="1"/>
</dbReference>
<feature type="compositionally biased region" description="Polar residues" evidence="6">
    <location>
        <begin position="14"/>
        <end position="40"/>
    </location>
</feature>
<evidence type="ECO:0000256" key="3">
    <source>
        <dbReference type="ARBA" id="ARBA00022692"/>
    </source>
</evidence>
<dbReference type="InterPro" id="IPR051068">
    <property type="entry name" value="MFS_Domain-Containing_Protein"/>
</dbReference>
<reference evidence="9" key="1">
    <citation type="submission" date="2014-12" db="EMBL/GenBank/DDBJ databases">
        <title>Insight into the proteome of Arion vulgaris.</title>
        <authorList>
            <person name="Aradska J."/>
            <person name="Bulat T."/>
            <person name="Smidak R."/>
            <person name="Sarate P."/>
            <person name="Gangsoo J."/>
            <person name="Sialana F."/>
            <person name="Bilban M."/>
            <person name="Lubec G."/>
        </authorList>
    </citation>
    <scope>NUCLEOTIDE SEQUENCE</scope>
    <source>
        <tissue evidence="9">Skin</tissue>
    </source>
</reference>
<feature type="region of interest" description="Disordered" evidence="6">
    <location>
        <begin position="535"/>
        <end position="562"/>
    </location>
</feature>
<keyword evidence="4 7" id="KW-1133">Transmembrane helix</keyword>
<keyword evidence="5 7" id="KW-0472">Membrane</keyword>
<name>A0A0B6Y827_9EUPU</name>
<dbReference type="SUPFAM" id="SSF103473">
    <property type="entry name" value="MFS general substrate transporter"/>
    <property type="match status" value="1"/>
</dbReference>
<dbReference type="EMBL" id="HACG01005428">
    <property type="protein sequence ID" value="CEK52293.1"/>
    <property type="molecule type" value="Transcribed_RNA"/>
</dbReference>
<feature type="transmembrane region" description="Helical" evidence="7">
    <location>
        <begin position="155"/>
        <end position="175"/>
    </location>
</feature>
<comment type="subcellular location">
    <subcellularLocation>
        <location evidence="1">Endomembrane system</location>
        <topology evidence="1">Multi-pass membrane protein</topology>
    </subcellularLocation>
</comment>
<evidence type="ECO:0000256" key="7">
    <source>
        <dbReference type="SAM" id="Phobius"/>
    </source>
</evidence>
<feature type="transmembrane region" description="Helical" evidence="7">
    <location>
        <begin position="335"/>
        <end position="355"/>
    </location>
</feature>
<dbReference type="PANTHER" id="PTHR23510">
    <property type="entry name" value="INNER MEMBRANE TRANSPORT PROTEIN YAJR"/>
    <property type="match status" value="1"/>
</dbReference>
<feature type="transmembrane region" description="Helical" evidence="7">
    <location>
        <begin position="232"/>
        <end position="251"/>
    </location>
</feature>
<dbReference type="GO" id="GO:0022857">
    <property type="term" value="F:transmembrane transporter activity"/>
    <property type="evidence" value="ECO:0007669"/>
    <property type="project" value="InterPro"/>
</dbReference>
<dbReference type="GO" id="GO:0005765">
    <property type="term" value="C:lysosomal membrane"/>
    <property type="evidence" value="ECO:0007669"/>
    <property type="project" value="TreeGrafter"/>
</dbReference>
<sequence>MMQSADDAGDSDTESTSLLGNRTEQSSSVLHTQESNDVPSTTTSELSAIYKSRWRSIRVVYLVMFLGSVTFTITMSSLWPFLQVLNPTASTSFLGWVVAAYSLGQLSASPIFGGWANRRNSSREPLVVSLILTVLSNIFYMYLESMPDHRHYYMILARGLIGFSAGNVAVVRSYVSGATTVQERTSSMANLSIFQAMGFILGPVIQAALVPISYPGPVDSVYFHFNMYTAPAFLAGCVAIIAVVLLVFVFNEHRVVDDDIKAILQSTSSDIEDQSIMTNAGLTDSLRQLEYKPDYVAVVSSIFLFFVVLFMFTVFETIGTPLTMDMYAWSKTKATLYQGIILGVAGVLSIIVFLFVKILARRYSERYLLLGGFIFCLCGYFTFIPWGSQLPPIGFAPINNTVSSSEAIYTLSNYLINGDRFENVNNGGHRFSKRYASFMKYNPELVYNFFELGPGYYSDVYYDDALDTDNKSDIVGRPSFVYVDGPVKRKVQETVLSSVLLARGDVAELYINLSSTTGSIITGKVDVTTGTFHSVNSTSSSHSTDRRSYSADTTSHSADTTS</sequence>
<organism evidence="9">
    <name type="scientific">Arion vulgaris</name>
    <dbReference type="NCBI Taxonomy" id="1028688"/>
    <lineage>
        <taxon>Eukaryota</taxon>
        <taxon>Metazoa</taxon>
        <taxon>Spiralia</taxon>
        <taxon>Lophotrochozoa</taxon>
        <taxon>Mollusca</taxon>
        <taxon>Gastropoda</taxon>
        <taxon>Heterobranchia</taxon>
        <taxon>Euthyneura</taxon>
        <taxon>Panpulmonata</taxon>
        <taxon>Eupulmonata</taxon>
        <taxon>Stylommatophora</taxon>
        <taxon>Helicina</taxon>
        <taxon>Arionoidea</taxon>
        <taxon>Arionidae</taxon>
        <taxon>Arion</taxon>
    </lineage>
</organism>
<evidence type="ECO:0000256" key="5">
    <source>
        <dbReference type="ARBA" id="ARBA00023136"/>
    </source>
</evidence>
<protein>
    <recommendedName>
        <fullName evidence="8">Major facilitator superfamily (MFS) profile domain-containing protein</fullName>
    </recommendedName>
</protein>
<dbReference type="GO" id="GO:0012505">
    <property type="term" value="C:endomembrane system"/>
    <property type="evidence" value="ECO:0007669"/>
    <property type="project" value="UniProtKB-SubCell"/>
</dbReference>
<evidence type="ECO:0000256" key="1">
    <source>
        <dbReference type="ARBA" id="ARBA00004127"/>
    </source>
</evidence>
<dbReference type="PROSITE" id="PS50850">
    <property type="entry name" value="MFS"/>
    <property type="match status" value="1"/>
</dbReference>
<dbReference type="InterPro" id="IPR036259">
    <property type="entry name" value="MFS_trans_sf"/>
</dbReference>
<dbReference type="AlphaFoldDB" id="A0A0B6Y827"/>
<feature type="transmembrane region" description="Helical" evidence="7">
    <location>
        <begin position="93"/>
        <end position="113"/>
    </location>
</feature>
<feature type="transmembrane region" description="Helical" evidence="7">
    <location>
        <begin position="367"/>
        <end position="387"/>
    </location>
</feature>
<evidence type="ECO:0000256" key="6">
    <source>
        <dbReference type="SAM" id="MobiDB-lite"/>
    </source>
</evidence>
<dbReference type="InterPro" id="IPR011701">
    <property type="entry name" value="MFS"/>
</dbReference>
<feature type="transmembrane region" description="Helical" evidence="7">
    <location>
        <begin position="295"/>
        <end position="315"/>
    </location>
</feature>
<evidence type="ECO:0000259" key="8">
    <source>
        <dbReference type="PROSITE" id="PS50850"/>
    </source>
</evidence>
<evidence type="ECO:0000256" key="2">
    <source>
        <dbReference type="ARBA" id="ARBA00022448"/>
    </source>
</evidence>
<gene>
    <name evidence="9" type="primary">ORF16201</name>
</gene>
<feature type="transmembrane region" description="Helical" evidence="7">
    <location>
        <begin position="59"/>
        <end position="81"/>
    </location>
</feature>
<feature type="non-terminal residue" evidence="9">
    <location>
        <position position="562"/>
    </location>
</feature>
<accession>A0A0B6Y827</accession>
<feature type="transmembrane region" description="Helical" evidence="7">
    <location>
        <begin position="125"/>
        <end position="143"/>
    </location>
</feature>
<dbReference type="Pfam" id="PF07690">
    <property type="entry name" value="MFS_1"/>
    <property type="match status" value="1"/>
</dbReference>
<evidence type="ECO:0000256" key="4">
    <source>
        <dbReference type="ARBA" id="ARBA00022989"/>
    </source>
</evidence>
<dbReference type="InterPro" id="IPR020846">
    <property type="entry name" value="MFS_dom"/>
</dbReference>
<feature type="domain" description="Major facilitator superfamily (MFS) profile" evidence="8">
    <location>
        <begin position="56"/>
        <end position="562"/>
    </location>
</feature>
<feature type="region of interest" description="Disordered" evidence="6">
    <location>
        <begin position="1"/>
        <end position="40"/>
    </location>
</feature>
<proteinExistence type="predicted"/>
<dbReference type="Gene3D" id="1.20.1250.20">
    <property type="entry name" value="MFS general substrate transporter like domains"/>
    <property type="match status" value="1"/>
</dbReference>
<feature type="compositionally biased region" description="Low complexity" evidence="6">
    <location>
        <begin position="550"/>
        <end position="562"/>
    </location>
</feature>
<evidence type="ECO:0000313" key="9">
    <source>
        <dbReference type="EMBL" id="CEK52293.1"/>
    </source>
</evidence>